<proteinExistence type="predicted"/>
<evidence type="ECO:0000256" key="1">
    <source>
        <dbReference type="SAM" id="MobiDB-lite"/>
    </source>
</evidence>
<name>A0AAV4KDA6_9ACTN</name>
<reference evidence="2 3" key="1">
    <citation type="journal article" date="2014" name="Int. J. Syst. Evol. Microbiol.">
        <title>Complete genome sequence of Corynebacterium casei LMG S-19264T (=DSM 44701T), isolated from a smear-ripened cheese.</title>
        <authorList>
            <consortium name="US DOE Joint Genome Institute (JGI-PGF)"/>
            <person name="Walter F."/>
            <person name="Albersmeier A."/>
            <person name="Kalinowski J."/>
            <person name="Ruckert C."/>
        </authorList>
    </citation>
    <scope>NUCLEOTIDE SEQUENCE [LARGE SCALE GENOMIC DNA]</scope>
    <source>
        <strain evidence="2 3">JCM 4205</strain>
    </source>
</reference>
<gene>
    <name evidence="2" type="ORF">GCM10010497_15250</name>
</gene>
<dbReference type="Proteomes" id="UP000642014">
    <property type="component" value="Unassembled WGS sequence"/>
</dbReference>
<comment type="caution">
    <text evidence="2">The sequence shown here is derived from an EMBL/GenBank/DDBJ whole genome shotgun (WGS) entry which is preliminary data.</text>
</comment>
<organism evidence="2 3">
    <name type="scientific">Streptomyces cinereoruber</name>
    <dbReference type="NCBI Taxonomy" id="67260"/>
    <lineage>
        <taxon>Bacteria</taxon>
        <taxon>Bacillati</taxon>
        <taxon>Actinomycetota</taxon>
        <taxon>Actinomycetes</taxon>
        <taxon>Kitasatosporales</taxon>
        <taxon>Streptomycetaceae</taxon>
        <taxon>Streptomyces</taxon>
    </lineage>
</organism>
<sequence length="65" mass="7284">MPDRSDRAASPTPEGERSGRPVMRTSRFGRAVPQWTPPEELWAYHLSFGGSPRDGRGCAVWPCNR</sequence>
<dbReference type="EMBL" id="BMSJ01000002">
    <property type="protein sequence ID" value="GGR14037.1"/>
    <property type="molecule type" value="Genomic_DNA"/>
</dbReference>
<accession>A0AAV4KDA6</accession>
<evidence type="ECO:0000313" key="2">
    <source>
        <dbReference type="EMBL" id="GGR14037.1"/>
    </source>
</evidence>
<evidence type="ECO:0000313" key="3">
    <source>
        <dbReference type="Proteomes" id="UP000642014"/>
    </source>
</evidence>
<feature type="region of interest" description="Disordered" evidence="1">
    <location>
        <begin position="1"/>
        <end position="27"/>
    </location>
</feature>
<protein>
    <submittedName>
        <fullName evidence="2">Uncharacterized protein</fullName>
    </submittedName>
</protein>
<dbReference type="AlphaFoldDB" id="A0AAV4KDA6"/>